<comment type="caution">
    <text evidence="1">The sequence shown here is derived from an EMBL/GenBank/DDBJ whole genome shotgun (WGS) entry which is preliminary data.</text>
</comment>
<proteinExistence type="predicted"/>
<dbReference type="Proteomes" id="UP000244224">
    <property type="component" value="Unassembled WGS sequence"/>
</dbReference>
<dbReference type="InterPro" id="IPR036515">
    <property type="entry name" value="Transposase_17_sf"/>
</dbReference>
<gene>
    <name evidence="1" type="ORF">C8N34_102157</name>
</gene>
<protein>
    <recommendedName>
        <fullName evidence="3">Transposase IS200 family protein</fullName>
    </recommendedName>
</protein>
<evidence type="ECO:0000313" key="1">
    <source>
        <dbReference type="EMBL" id="PTX52378.1"/>
    </source>
</evidence>
<evidence type="ECO:0000313" key="2">
    <source>
        <dbReference type="Proteomes" id="UP000244224"/>
    </source>
</evidence>
<dbReference type="AlphaFoldDB" id="A0A2T6B8M7"/>
<dbReference type="SUPFAM" id="SSF143422">
    <property type="entry name" value="Transposase IS200-like"/>
    <property type="match status" value="1"/>
</dbReference>
<dbReference type="GO" id="GO:0004803">
    <property type="term" value="F:transposase activity"/>
    <property type="evidence" value="ECO:0007669"/>
    <property type="project" value="InterPro"/>
</dbReference>
<dbReference type="Gene3D" id="3.30.70.1290">
    <property type="entry name" value="Transposase IS200-like"/>
    <property type="match status" value="1"/>
</dbReference>
<keyword evidence="2" id="KW-1185">Reference proteome</keyword>
<name>A0A2T6B8M7_9RHOB</name>
<accession>A0A2T6B8M7</accession>
<dbReference type="GO" id="GO:0003677">
    <property type="term" value="F:DNA binding"/>
    <property type="evidence" value="ECO:0007669"/>
    <property type="project" value="InterPro"/>
</dbReference>
<evidence type="ECO:0008006" key="3">
    <source>
        <dbReference type="Google" id="ProtNLM"/>
    </source>
</evidence>
<sequence length="36" mass="4308">MEIVSRRHSRSALGYHFVFVTKRRRRVFFGKVEAAL</sequence>
<organism evidence="1 2">
    <name type="scientific">Gemmobacter caeni</name>
    <dbReference type="NCBI Taxonomy" id="589035"/>
    <lineage>
        <taxon>Bacteria</taxon>
        <taxon>Pseudomonadati</taxon>
        <taxon>Pseudomonadota</taxon>
        <taxon>Alphaproteobacteria</taxon>
        <taxon>Rhodobacterales</taxon>
        <taxon>Paracoccaceae</taxon>
        <taxon>Gemmobacter</taxon>
    </lineage>
</organism>
<feature type="non-terminal residue" evidence="1">
    <location>
        <position position="36"/>
    </location>
</feature>
<dbReference type="GO" id="GO:0006313">
    <property type="term" value="P:DNA transposition"/>
    <property type="evidence" value="ECO:0007669"/>
    <property type="project" value="InterPro"/>
</dbReference>
<dbReference type="EMBL" id="QBKP01000002">
    <property type="protein sequence ID" value="PTX52378.1"/>
    <property type="molecule type" value="Genomic_DNA"/>
</dbReference>
<reference evidence="1 2" key="1">
    <citation type="submission" date="2018-04" db="EMBL/GenBank/DDBJ databases">
        <title>Genomic Encyclopedia of Archaeal and Bacterial Type Strains, Phase II (KMG-II): from individual species to whole genera.</title>
        <authorList>
            <person name="Goeker M."/>
        </authorList>
    </citation>
    <scope>NUCLEOTIDE SEQUENCE [LARGE SCALE GENOMIC DNA]</scope>
    <source>
        <strain evidence="1 2">DSM 21823</strain>
    </source>
</reference>